<name>A0A3S6QYB3_9LACO</name>
<dbReference type="Gene3D" id="3.40.640.10">
    <property type="entry name" value="Type I PLP-dependent aspartate aminotransferase-like (Major domain)"/>
    <property type="match status" value="1"/>
</dbReference>
<protein>
    <submittedName>
        <fullName evidence="6">Histidinol phosphate aminotransferase</fullName>
    </submittedName>
</protein>
<gene>
    <name evidence="6" type="ORF">BSQ50_10925</name>
</gene>
<evidence type="ECO:0000256" key="4">
    <source>
        <dbReference type="ARBA" id="ARBA00022898"/>
    </source>
</evidence>
<accession>A0A3S6QYB3</accession>
<evidence type="ECO:0000256" key="1">
    <source>
        <dbReference type="ARBA" id="ARBA00001933"/>
    </source>
</evidence>
<comment type="cofactor">
    <cofactor evidence="1">
        <name>pyridoxal 5'-phosphate</name>
        <dbReference type="ChEBI" id="CHEBI:597326"/>
    </cofactor>
</comment>
<dbReference type="InterPro" id="IPR015424">
    <property type="entry name" value="PyrdxlP-dep_Trfase"/>
</dbReference>
<dbReference type="PANTHER" id="PTHR42885">
    <property type="entry name" value="HISTIDINOL-PHOSPHATE AMINOTRANSFERASE-RELATED"/>
    <property type="match status" value="1"/>
</dbReference>
<keyword evidence="2 6" id="KW-0032">Aminotransferase</keyword>
<dbReference type="GO" id="GO:0008483">
    <property type="term" value="F:transaminase activity"/>
    <property type="evidence" value="ECO:0007669"/>
    <property type="project" value="UniProtKB-KW"/>
</dbReference>
<reference evidence="6 7" key="1">
    <citation type="submission" date="2016-11" db="EMBL/GenBank/DDBJ databases">
        <title>Interaction between Lactobacillus species and yeast in water kefir.</title>
        <authorList>
            <person name="Behr J."/>
            <person name="Xu D."/>
            <person name="Vogel R.F."/>
        </authorList>
    </citation>
    <scope>NUCLEOTIDE SEQUENCE [LARGE SCALE GENOMIC DNA]</scope>
    <source>
        <strain evidence="6 7">TMW 1.1827</strain>
    </source>
</reference>
<dbReference type="SUPFAM" id="SSF53383">
    <property type="entry name" value="PLP-dependent transferases"/>
    <property type="match status" value="1"/>
</dbReference>
<keyword evidence="3 6" id="KW-0808">Transferase</keyword>
<dbReference type="Proteomes" id="UP000324497">
    <property type="component" value="Chromosome"/>
</dbReference>
<proteinExistence type="predicted"/>
<evidence type="ECO:0000259" key="5">
    <source>
        <dbReference type="Pfam" id="PF00155"/>
    </source>
</evidence>
<dbReference type="CDD" id="cd00609">
    <property type="entry name" value="AAT_like"/>
    <property type="match status" value="1"/>
</dbReference>
<dbReference type="InterPro" id="IPR004839">
    <property type="entry name" value="Aminotransferase_I/II_large"/>
</dbReference>
<dbReference type="GO" id="GO:0030170">
    <property type="term" value="F:pyridoxal phosphate binding"/>
    <property type="evidence" value="ECO:0007669"/>
    <property type="project" value="InterPro"/>
</dbReference>
<dbReference type="RefSeq" id="WP_057885018.1">
    <property type="nucleotide sequence ID" value="NZ_CP018180.1"/>
</dbReference>
<organism evidence="6 7">
    <name type="scientific">Liquorilactobacillus nagelii</name>
    <dbReference type="NCBI Taxonomy" id="82688"/>
    <lineage>
        <taxon>Bacteria</taxon>
        <taxon>Bacillati</taxon>
        <taxon>Bacillota</taxon>
        <taxon>Bacilli</taxon>
        <taxon>Lactobacillales</taxon>
        <taxon>Lactobacillaceae</taxon>
        <taxon>Liquorilactobacillus</taxon>
    </lineage>
</organism>
<dbReference type="AlphaFoldDB" id="A0A3S6QYB3"/>
<dbReference type="InterPro" id="IPR015422">
    <property type="entry name" value="PyrdxlP-dep_Trfase_small"/>
</dbReference>
<dbReference type="KEGG" id="lng:BSQ50_10925"/>
<keyword evidence="4" id="KW-0663">Pyridoxal phosphate</keyword>
<dbReference type="GeneID" id="78522833"/>
<dbReference type="Gene3D" id="3.90.1150.10">
    <property type="entry name" value="Aspartate Aminotransferase, domain 1"/>
    <property type="match status" value="1"/>
</dbReference>
<dbReference type="PANTHER" id="PTHR42885:SF2">
    <property type="entry name" value="HISTIDINOL-PHOSPHATE AMINOTRANSFERASE"/>
    <property type="match status" value="1"/>
</dbReference>
<dbReference type="Pfam" id="PF00155">
    <property type="entry name" value="Aminotran_1_2"/>
    <property type="match status" value="1"/>
</dbReference>
<evidence type="ECO:0000313" key="6">
    <source>
        <dbReference type="EMBL" id="AUJ33010.1"/>
    </source>
</evidence>
<dbReference type="InterPro" id="IPR015421">
    <property type="entry name" value="PyrdxlP-dep_Trfase_major"/>
</dbReference>
<feature type="domain" description="Aminotransferase class I/classII large" evidence="5">
    <location>
        <begin position="30"/>
        <end position="346"/>
    </location>
</feature>
<evidence type="ECO:0000256" key="3">
    <source>
        <dbReference type="ARBA" id="ARBA00022679"/>
    </source>
</evidence>
<keyword evidence="7" id="KW-1185">Reference proteome</keyword>
<dbReference type="EMBL" id="CP018180">
    <property type="protein sequence ID" value="AUJ33010.1"/>
    <property type="molecule type" value="Genomic_DNA"/>
</dbReference>
<evidence type="ECO:0000256" key="2">
    <source>
        <dbReference type="ARBA" id="ARBA00022576"/>
    </source>
</evidence>
<sequence>MEFYVNKNIMKTKRIFPKQNRYNFYRFDMNENPEGLPKSFVDSVLKEITPEFLATYPEPDNFVAKYATYMHISENNVLTTNGSDMAIRYVFETFAKESSEVVTVSPTFGMYDVNCNILGLKHIPVEYEKDLTINVEKILNSINKGVRIVVLVNPNNPVGNVYSRENVERIIKRAKEVGAIVLIDEAYHYFYPNSLIDVALKYQNVIVLRTFSKLFSLAACRMGIVISNPTIIHYLRNARLTFETNSIALLFGERILENQGLINNLIESEITGKKYLVSELKKENYVYLECEGNFVLIKPKYFSPLEIEKVLCLKKRILIHSYESGILKDYFRVSIGSEKMMKLFTDAFFDVDKK</sequence>
<evidence type="ECO:0000313" key="7">
    <source>
        <dbReference type="Proteomes" id="UP000324497"/>
    </source>
</evidence>